<dbReference type="GO" id="GO:0005525">
    <property type="term" value="F:GTP binding"/>
    <property type="evidence" value="ECO:0007669"/>
    <property type="project" value="InterPro"/>
</dbReference>
<dbReference type="InterPro" id="IPR027417">
    <property type="entry name" value="P-loop_NTPase"/>
</dbReference>
<dbReference type="EMBL" id="PYHR01000002">
    <property type="protein sequence ID" value="PWD50161.1"/>
    <property type="molecule type" value="Genomic_DNA"/>
</dbReference>
<comment type="caution">
    <text evidence="3">The sequence shown here is derived from an EMBL/GenBank/DDBJ whole genome shotgun (WGS) entry which is preliminary data.</text>
</comment>
<dbReference type="SUPFAM" id="SSF52540">
    <property type="entry name" value="P-loop containing nucleoside triphosphate hydrolases"/>
    <property type="match status" value="1"/>
</dbReference>
<evidence type="ECO:0000259" key="2">
    <source>
        <dbReference type="SMART" id="SM00382"/>
    </source>
</evidence>
<dbReference type="GO" id="GO:0019843">
    <property type="term" value="F:rRNA binding"/>
    <property type="evidence" value="ECO:0007669"/>
    <property type="project" value="TreeGrafter"/>
</dbReference>
<dbReference type="AlphaFoldDB" id="A0A2U1ZT75"/>
<dbReference type="InterPro" id="IPR003593">
    <property type="entry name" value="AAA+_ATPase"/>
</dbReference>
<feature type="domain" description="AAA+ ATPase" evidence="2">
    <location>
        <begin position="138"/>
        <end position="285"/>
    </location>
</feature>
<reference evidence="3 4" key="1">
    <citation type="submission" date="2018-03" db="EMBL/GenBank/DDBJ databases">
        <title>Genome assembly of novel Miniimonas species PCH200.</title>
        <authorList>
            <person name="Thakur V."/>
            <person name="Kumar V."/>
            <person name="Singh D."/>
        </authorList>
    </citation>
    <scope>NUCLEOTIDE SEQUENCE [LARGE SCALE GENOMIC DNA]</scope>
    <source>
        <strain evidence="3 4">PCH200</strain>
    </source>
</reference>
<dbReference type="InterPro" id="IPR005662">
    <property type="entry name" value="GTPase_Era-like"/>
</dbReference>
<dbReference type="Proteomes" id="UP000245166">
    <property type="component" value="Unassembled WGS sequence"/>
</dbReference>
<gene>
    <name evidence="3" type="ORF">C8046_05255</name>
</gene>
<dbReference type="CDD" id="cd00882">
    <property type="entry name" value="Ras_like_GTPase"/>
    <property type="match status" value="1"/>
</dbReference>
<organism evidence="3 4">
    <name type="scientific">Serinibacter arcticus</name>
    <dbReference type="NCBI Taxonomy" id="1655435"/>
    <lineage>
        <taxon>Bacteria</taxon>
        <taxon>Bacillati</taxon>
        <taxon>Actinomycetota</taxon>
        <taxon>Actinomycetes</taxon>
        <taxon>Micrococcales</taxon>
        <taxon>Beutenbergiaceae</taxon>
        <taxon>Serinibacter</taxon>
    </lineage>
</organism>
<feature type="compositionally biased region" description="Polar residues" evidence="1">
    <location>
        <begin position="65"/>
        <end position="74"/>
    </location>
</feature>
<dbReference type="GO" id="GO:0005829">
    <property type="term" value="C:cytosol"/>
    <property type="evidence" value="ECO:0007669"/>
    <property type="project" value="TreeGrafter"/>
</dbReference>
<sequence length="616" mass="64481">MNSPEIVGLDSPRRSHVCTAGKRLRCDATSQSGCAAMRRRLERCDLGRPTARVLGAFPRLRHSEGVTTTTTSGQGEAEPRPARTPGPALDVATDLVDHLEQVSFPLDLPDAPRARELRERVLAQITTHLLPRLREAATPTILVVGGPTGAGKSTLVNTLAGTEVSPAGVLRPTTRRPVLVVNPADAEKIADHPVAARADVVTADGIPAGIALLDAPDLDSVDEDNRRLAVELVETADMWLFVTTATRYGDALPWGILDVVRQRGVSIGVVLDRVASDVLDEVRRDLLQRLVASGFGSVPLFVVPDAGPVDGPLPVGHVREVAQWLSLLATRAAAQGVAARTVRGVWRPLQAEVRELLEAVQAQATAAEELQHAATTAVAPVLDGLAGQLTDGALADGGPTTRWLALAGARGPLEPLAHEVRGFLARRRAAKGGVERATALDVLRREVARSFTDVVGRTAATAEGAVRRAWQESGAGTSLAATRAPAATATERADRLREAWGGWLADAGALVPTSTSASAQPSVTDPGLDDEGRRTLLLLAAAGIDGAGTAARRAWGEPEAEKVVAAAREALVARATGVVSAEAAAFTDSLRGRLEPEAATALRLRVGELRVLAGEA</sequence>
<dbReference type="GO" id="GO:0000028">
    <property type="term" value="P:ribosomal small subunit assembly"/>
    <property type="evidence" value="ECO:0007669"/>
    <property type="project" value="TreeGrafter"/>
</dbReference>
<feature type="region of interest" description="Disordered" evidence="1">
    <location>
        <begin position="61"/>
        <end position="84"/>
    </location>
</feature>
<proteinExistence type="predicted"/>
<keyword evidence="4" id="KW-1185">Reference proteome</keyword>
<evidence type="ECO:0000256" key="1">
    <source>
        <dbReference type="SAM" id="MobiDB-lite"/>
    </source>
</evidence>
<name>A0A2U1ZT75_9MICO</name>
<dbReference type="GO" id="GO:0043024">
    <property type="term" value="F:ribosomal small subunit binding"/>
    <property type="evidence" value="ECO:0007669"/>
    <property type="project" value="TreeGrafter"/>
</dbReference>
<dbReference type="PANTHER" id="PTHR42698:SF1">
    <property type="entry name" value="GTPASE ERA, MITOCHONDRIAL"/>
    <property type="match status" value="1"/>
</dbReference>
<evidence type="ECO:0000313" key="3">
    <source>
        <dbReference type="EMBL" id="PWD50161.1"/>
    </source>
</evidence>
<dbReference type="PANTHER" id="PTHR42698">
    <property type="entry name" value="GTPASE ERA"/>
    <property type="match status" value="1"/>
</dbReference>
<dbReference type="Gene3D" id="3.40.50.300">
    <property type="entry name" value="P-loop containing nucleotide triphosphate hydrolases"/>
    <property type="match status" value="1"/>
</dbReference>
<evidence type="ECO:0000313" key="4">
    <source>
        <dbReference type="Proteomes" id="UP000245166"/>
    </source>
</evidence>
<accession>A0A2U1ZT75</accession>
<dbReference type="SMART" id="SM00382">
    <property type="entry name" value="AAA"/>
    <property type="match status" value="1"/>
</dbReference>
<protein>
    <submittedName>
        <fullName evidence="3">ABC transporter</fullName>
    </submittedName>
</protein>